<keyword evidence="3" id="KW-1185">Reference proteome</keyword>
<dbReference type="Proteomes" id="UP000245910">
    <property type="component" value="Chromosome IIII"/>
</dbReference>
<organism evidence="2 3">
    <name type="scientific">Fusarium venenatum</name>
    <dbReference type="NCBI Taxonomy" id="56646"/>
    <lineage>
        <taxon>Eukaryota</taxon>
        <taxon>Fungi</taxon>
        <taxon>Dikarya</taxon>
        <taxon>Ascomycota</taxon>
        <taxon>Pezizomycotina</taxon>
        <taxon>Sordariomycetes</taxon>
        <taxon>Hypocreomycetidae</taxon>
        <taxon>Hypocreales</taxon>
        <taxon>Nectriaceae</taxon>
        <taxon>Fusarium</taxon>
    </lineage>
</organism>
<sequence length="72" mass="8126">MPNGETVIEIKHNKDGDGDAYGDDERLDAGIASPAILMERHPRFHLSWRRQPLWRRLKGCQVREAPYVGGAA</sequence>
<feature type="compositionally biased region" description="Basic and acidic residues" evidence="1">
    <location>
        <begin position="8"/>
        <end position="25"/>
    </location>
</feature>
<name>A0A2L2T6E4_9HYPO</name>
<proteinExistence type="predicted"/>
<evidence type="ECO:0000313" key="2">
    <source>
        <dbReference type="EMBL" id="CEI39518.1"/>
    </source>
</evidence>
<evidence type="ECO:0000256" key="1">
    <source>
        <dbReference type="SAM" id="MobiDB-lite"/>
    </source>
</evidence>
<dbReference type="AlphaFoldDB" id="A0A2L2T6E4"/>
<feature type="region of interest" description="Disordered" evidence="1">
    <location>
        <begin position="1"/>
        <end position="25"/>
    </location>
</feature>
<accession>A0A2L2T6E4</accession>
<reference evidence="3" key="1">
    <citation type="submission" date="2014-10" db="EMBL/GenBank/DDBJ databases">
        <authorList>
            <person name="King R."/>
        </authorList>
    </citation>
    <scope>NUCLEOTIDE SEQUENCE [LARGE SCALE GENOMIC DNA]</scope>
    <source>
        <strain evidence="3">A3/5</strain>
    </source>
</reference>
<protein>
    <submittedName>
        <fullName evidence="2">Uncharacterized protein</fullName>
    </submittedName>
</protein>
<evidence type="ECO:0000313" key="3">
    <source>
        <dbReference type="Proteomes" id="UP000245910"/>
    </source>
</evidence>
<dbReference type="EMBL" id="LN649232">
    <property type="protein sequence ID" value="CEI39518.1"/>
    <property type="molecule type" value="Genomic_DNA"/>
</dbReference>